<reference evidence="2 3" key="1">
    <citation type="submission" date="2009-02" db="EMBL/GenBank/DDBJ databases">
        <title>Annotation of Streptomyces hygroscopicus strain ATCC 53653.</title>
        <authorList>
            <consortium name="The Broad Institute Genome Sequencing Platform"/>
            <consortium name="Broad Institute Microbial Sequencing Center"/>
            <person name="Fischbach M."/>
            <person name="Godfrey P."/>
            <person name="Ward D."/>
            <person name="Young S."/>
            <person name="Zeng Q."/>
            <person name="Koehrsen M."/>
            <person name="Alvarado L."/>
            <person name="Berlin A.M."/>
            <person name="Bochicchio J."/>
            <person name="Borenstein D."/>
            <person name="Chapman S.B."/>
            <person name="Chen Z."/>
            <person name="Engels R."/>
            <person name="Freedman E."/>
            <person name="Gellesch M."/>
            <person name="Goldberg J."/>
            <person name="Griggs A."/>
            <person name="Gujja S."/>
            <person name="Heilman E.R."/>
            <person name="Heiman D.I."/>
            <person name="Hepburn T.A."/>
            <person name="Howarth C."/>
            <person name="Jen D."/>
            <person name="Larson L."/>
            <person name="Lewis B."/>
            <person name="Mehta T."/>
            <person name="Park D."/>
            <person name="Pearson M."/>
            <person name="Richards J."/>
            <person name="Roberts A."/>
            <person name="Saif S."/>
            <person name="Shea T.D."/>
            <person name="Shenoy N."/>
            <person name="Sisk P."/>
            <person name="Stolte C."/>
            <person name="Sykes S.N."/>
            <person name="Thomson T."/>
            <person name="Walk T."/>
            <person name="White J."/>
            <person name="Yandava C."/>
            <person name="Straight P."/>
            <person name="Clardy J."/>
            <person name="Hung D."/>
            <person name="Kolter R."/>
            <person name="Mekalanos J."/>
            <person name="Walker S."/>
            <person name="Walsh C.T."/>
            <person name="Wieland-Brown L.C."/>
            <person name="Haas B."/>
            <person name="Nusbaum C."/>
            <person name="Birren B."/>
        </authorList>
    </citation>
    <scope>NUCLEOTIDE SEQUENCE [LARGE SCALE GENOMIC DNA]</scope>
    <source>
        <strain evidence="2 3">ATCC 53653</strain>
    </source>
</reference>
<evidence type="ECO:0008006" key="4">
    <source>
        <dbReference type="Google" id="ProtNLM"/>
    </source>
</evidence>
<dbReference type="Gene3D" id="1.10.287.1060">
    <property type="entry name" value="ESAT-6-like"/>
    <property type="match status" value="1"/>
</dbReference>
<name>D9WME2_9ACTN</name>
<dbReference type="Pfam" id="PF06013">
    <property type="entry name" value="WXG100"/>
    <property type="match status" value="1"/>
</dbReference>
<dbReference type="AlphaFoldDB" id="D9WME2"/>
<dbReference type="STRING" id="457427.SSOG_05559"/>
<dbReference type="EMBL" id="GG657754">
    <property type="protein sequence ID" value="EFL25845.1"/>
    <property type="molecule type" value="Genomic_DNA"/>
</dbReference>
<dbReference type="SUPFAM" id="SSF140453">
    <property type="entry name" value="EsxAB dimer-like"/>
    <property type="match status" value="1"/>
</dbReference>
<evidence type="ECO:0000313" key="2">
    <source>
        <dbReference type="EMBL" id="EFL25845.1"/>
    </source>
</evidence>
<dbReference type="HOGENOM" id="CLU_151185_0_0_11"/>
<evidence type="ECO:0000256" key="1">
    <source>
        <dbReference type="SAM" id="MobiDB-lite"/>
    </source>
</evidence>
<gene>
    <name evidence="2" type="ORF">SSOG_05559</name>
</gene>
<organism evidence="2 3">
    <name type="scientific">Streptomyces himastatinicus ATCC 53653</name>
    <dbReference type="NCBI Taxonomy" id="457427"/>
    <lineage>
        <taxon>Bacteria</taxon>
        <taxon>Bacillati</taxon>
        <taxon>Actinomycetota</taxon>
        <taxon>Actinomycetes</taxon>
        <taxon>Kitasatosporales</taxon>
        <taxon>Streptomycetaceae</taxon>
        <taxon>Streptomyces</taxon>
        <taxon>Streptomyces violaceusniger group</taxon>
    </lineage>
</organism>
<dbReference type="Proteomes" id="UP000003963">
    <property type="component" value="Unassembled WGS sequence"/>
</dbReference>
<dbReference type="InterPro" id="IPR010310">
    <property type="entry name" value="T7SS_ESAT-6-like"/>
</dbReference>
<proteinExistence type="predicted"/>
<sequence length="166" mass="18584">MHGPRVLRALPMTRCVAGRRPPEQRIASTAGRRSVGHDRLATKDEDLASLIADLDTMERYLKKKITHLNELVDGVDGGWKSPAASAYKGLQQSVNEDAARIREMLILIEEAMKLSRSGFTAQELDIMHRFQQLQKTAEGRREIFAMADDNPPSTPTDAPRSKLDDF</sequence>
<accession>D9WME2</accession>
<keyword evidence="3" id="KW-1185">Reference proteome</keyword>
<protein>
    <recommendedName>
        <fullName evidence="4">WXG100 family type VII secretion target</fullName>
    </recommendedName>
</protein>
<dbReference type="InterPro" id="IPR036689">
    <property type="entry name" value="ESAT-6-like_sf"/>
</dbReference>
<evidence type="ECO:0000313" key="3">
    <source>
        <dbReference type="Proteomes" id="UP000003963"/>
    </source>
</evidence>
<feature type="region of interest" description="Disordered" evidence="1">
    <location>
        <begin position="144"/>
        <end position="166"/>
    </location>
</feature>